<gene>
    <name evidence="1" type="ORF">TM448A00520_0023</name>
    <name evidence="2" type="ORF">TM448B00218_0015</name>
</gene>
<evidence type="ECO:0000313" key="1">
    <source>
        <dbReference type="EMBL" id="QJA46714.1"/>
    </source>
</evidence>
<proteinExistence type="predicted"/>
<dbReference type="EMBL" id="MT144019">
    <property type="protein sequence ID" value="QJA46714.1"/>
    <property type="molecule type" value="Genomic_DNA"/>
</dbReference>
<dbReference type="AlphaFoldDB" id="A0A6H1ZGM8"/>
<dbReference type="EMBL" id="MT144600">
    <property type="protein sequence ID" value="QJH94372.1"/>
    <property type="molecule type" value="Genomic_DNA"/>
</dbReference>
<evidence type="ECO:0000313" key="2">
    <source>
        <dbReference type="EMBL" id="QJH94372.1"/>
    </source>
</evidence>
<sequence length="94" mass="10206">MKHTPRPWASDFNGKGTWTVFGPSKPVCYVSRIAAEIKSQHDAALIAAAPDLLEACKQALDVLDNMTSDDFKHGKDKPQREILQAAIAKAEGGE</sequence>
<protein>
    <submittedName>
        <fullName evidence="1">Uncharacterized protein</fullName>
    </submittedName>
</protein>
<organism evidence="1">
    <name type="scientific">viral metagenome</name>
    <dbReference type="NCBI Taxonomy" id="1070528"/>
    <lineage>
        <taxon>unclassified sequences</taxon>
        <taxon>metagenomes</taxon>
        <taxon>organismal metagenomes</taxon>
    </lineage>
</organism>
<reference evidence="1" key="1">
    <citation type="submission" date="2020-03" db="EMBL/GenBank/DDBJ databases">
        <title>The deep terrestrial virosphere.</title>
        <authorList>
            <person name="Holmfeldt K."/>
            <person name="Nilsson E."/>
            <person name="Simone D."/>
            <person name="Lopez-Fernandez M."/>
            <person name="Wu X."/>
            <person name="de Brujin I."/>
            <person name="Lundin D."/>
            <person name="Andersson A."/>
            <person name="Bertilsson S."/>
            <person name="Dopson M."/>
        </authorList>
    </citation>
    <scope>NUCLEOTIDE SEQUENCE</scope>
    <source>
        <strain evidence="1">TM448A00520</strain>
        <strain evidence="2">TM448B00218</strain>
    </source>
</reference>
<name>A0A6H1ZGM8_9ZZZZ</name>
<accession>A0A6H1ZGM8</accession>